<dbReference type="SUPFAM" id="SSF56112">
    <property type="entry name" value="Protein kinase-like (PK-like)"/>
    <property type="match status" value="1"/>
</dbReference>
<evidence type="ECO:0000256" key="7">
    <source>
        <dbReference type="ARBA" id="ARBA00022840"/>
    </source>
</evidence>
<dbReference type="SUPFAM" id="SSF48371">
    <property type="entry name" value="ARM repeat"/>
    <property type="match status" value="1"/>
</dbReference>
<evidence type="ECO:0000256" key="8">
    <source>
        <dbReference type="SAM" id="MobiDB-lite"/>
    </source>
</evidence>
<dbReference type="Pfam" id="PF22956">
    <property type="entry name" value="VPS15-like_hel"/>
    <property type="match status" value="1"/>
</dbReference>
<evidence type="ECO:0000256" key="2">
    <source>
        <dbReference type="ARBA" id="ARBA00022574"/>
    </source>
</evidence>
<dbReference type="InterPro" id="IPR000719">
    <property type="entry name" value="Prot_kinase_dom"/>
</dbReference>
<dbReference type="GO" id="GO:0034272">
    <property type="term" value="C:phosphatidylinositol 3-kinase complex, class III, type II"/>
    <property type="evidence" value="ECO:0007669"/>
    <property type="project" value="TreeGrafter"/>
</dbReference>
<dbReference type="OrthoDB" id="242910at2759"/>
<proteinExistence type="predicted"/>
<evidence type="ECO:0000256" key="3">
    <source>
        <dbReference type="ARBA" id="ARBA00022679"/>
    </source>
</evidence>
<dbReference type="GO" id="GO:0045324">
    <property type="term" value="P:late endosome to vacuole transport"/>
    <property type="evidence" value="ECO:0007669"/>
    <property type="project" value="InterPro"/>
</dbReference>
<dbReference type="InterPro" id="IPR011009">
    <property type="entry name" value="Kinase-like_dom_sf"/>
</dbReference>
<dbReference type="InterPro" id="IPR045162">
    <property type="entry name" value="Vps15-like"/>
</dbReference>
<dbReference type="InterPro" id="IPR008271">
    <property type="entry name" value="Ser/Thr_kinase_AS"/>
</dbReference>
<feature type="domain" description="Protein kinase" evidence="9">
    <location>
        <begin position="34"/>
        <end position="335"/>
    </location>
</feature>
<dbReference type="PANTHER" id="PTHR17583:SF0">
    <property type="entry name" value="PHOSPHOINOSITIDE 3-KINASE REGULATORY SUBUNIT 4"/>
    <property type="match status" value="1"/>
</dbReference>
<evidence type="ECO:0000256" key="6">
    <source>
        <dbReference type="ARBA" id="ARBA00022777"/>
    </source>
</evidence>
<dbReference type="PROSITE" id="PS50011">
    <property type="entry name" value="PROTEIN_KINASE_DOM"/>
    <property type="match status" value="1"/>
</dbReference>
<dbReference type="EC" id="2.7.11.1" evidence="1"/>
<dbReference type="SUPFAM" id="SSF50978">
    <property type="entry name" value="WD40 repeat-like"/>
    <property type="match status" value="1"/>
</dbReference>
<evidence type="ECO:0000313" key="11">
    <source>
        <dbReference type="Proteomes" id="UP001149813"/>
    </source>
</evidence>
<keyword evidence="11" id="KW-1185">Reference proteome</keyword>
<keyword evidence="7" id="KW-0067">ATP-binding</keyword>
<evidence type="ECO:0000256" key="5">
    <source>
        <dbReference type="ARBA" id="ARBA00022741"/>
    </source>
</evidence>
<dbReference type="SMART" id="SM00220">
    <property type="entry name" value="S_TKc"/>
    <property type="match status" value="1"/>
</dbReference>
<dbReference type="EMBL" id="JANBOJ010000159">
    <property type="protein sequence ID" value="KAJ1721620.1"/>
    <property type="molecule type" value="Genomic_DNA"/>
</dbReference>
<dbReference type="Proteomes" id="UP001149813">
    <property type="component" value="Unassembled WGS sequence"/>
</dbReference>
<dbReference type="InterPro" id="IPR015943">
    <property type="entry name" value="WD40/YVTN_repeat-like_dom_sf"/>
</dbReference>
<reference evidence="10" key="1">
    <citation type="submission" date="2022-07" db="EMBL/GenBank/DDBJ databases">
        <title>Phylogenomic reconstructions and comparative analyses of Kickxellomycotina fungi.</title>
        <authorList>
            <person name="Reynolds N.K."/>
            <person name="Stajich J.E."/>
            <person name="Barry K."/>
            <person name="Grigoriev I.V."/>
            <person name="Crous P."/>
            <person name="Smith M.E."/>
        </authorList>
    </citation>
    <scope>NUCLEOTIDE SEQUENCE</scope>
    <source>
        <strain evidence="10">NBRC 32514</strain>
    </source>
</reference>
<dbReference type="GO" id="GO:0005524">
    <property type="term" value="F:ATP binding"/>
    <property type="evidence" value="ECO:0007669"/>
    <property type="project" value="InterPro"/>
</dbReference>
<keyword evidence="5" id="KW-0547">Nucleotide-binding</keyword>
<dbReference type="GO" id="GO:0071561">
    <property type="term" value="C:nucleus-vacuole junction"/>
    <property type="evidence" value="ECO:0007669"/>
    <property type="project" value="TreeGrafter"/>
</dbReference>
<comment type="caution">
    <text evidence="10">The sequence shown here is derived from an EMBL/GenBank/DDBJ whole genome shotgun (WGS) entry which is preliminary data.</text>
</comment>
<evidence type="ECO:0000313" key="10">
    <source>
        <dbReference type="EMBL" id="KAJ1721620.1"/>
    </source>
</evidence>
<protein>
    <recommendedName>
        <fullName evidence="1">non-specific serine/threonine protein kinase</fullName>
        <ecNumber evidence="1">2.7.11.1</ecNumber>
    </recommendedName>
</protein>
<keyword evidence="2" id="KW-0853">WD repeat</keyword>
<dbReference type="GO" id="GO:0016236">
    <property type="term" value="P:macroautophagy"/>
    <property type="evidence" value="ECO:0007669"/>
    <property type="project" value="InterPro"/>
</dbReference>
<dbReference type="Gene3D" id="2.130.10.10">
    <property type="entry name" value="YVTN repeat-like/Quinoprotein amine dehydrogenase"/>
    <property type="match status" value="1"/>
</dbReference>
<organism evidence="10 11">
    <name type="scientific">Coemansia erecta</name>
    <dbReference type="NCBI Taxonomy" id="147472"/>
    <lineage>
        <taxon>Eukaryota</taxon>
        <taxon>Fungi</taxon>
        <taxon>Fungi incertae sedis</taxon>
        <taxon>Zoopagomycota</taxon>
        <taxon>Kickxellomycotina</taxon>
        <taxon>Kickxellomycetes</taxon>
        <taxon>Kickxellales</taxon>
        <taxon>Kickxellaceae</taxon>
        <taxon>Coemansia</taxon>
    </lineage>
</organism>
<dbReference type="GO" id="GO:0006623">
    <property type="term" value="P:protein targeting to vacuole"/>
    <property type="evidence" value="ECO:0007669"/>
    <property type="project" value="TreeGrafter"/>
</dbReference>
<name>A0A9W7Y132_9FUNG</name>
<feature type="region of interest" description="Disordered" evidence="8">
    <location>
        <begin position="216"/>
        <end position="241"/>
    </location>
</feature>
<accession>A0A9W7Y132</accession>
<sequence>MGQAASHSLVAAADLQPPLTMGVGGLETALGESPQHIRMLGSTRFMKTILCRLAGEGQLVLRVFMRPVSMAFDPAPQIAALRQLYKRLDGAQHVLAQTRVVSDERAVYVLRQYLHTSLYDRISTRPFLAAAEKRWVARQILEALRQAHGRGVCHGDIKAENVVVTSWNLAYLADFAPFKPTFLPADDPAEFNFYFDSAARQCCCVAPERFYEPGSSVAQRLQQQQQGQSEDDDDSAGGDSPSSLALRPAMDVFAAGCVIGELLLDGNPLFSLSRLLQYRRGAVAASALVASISDRPMAALVQHMIQLAPDARLSAAEYLDRWGSELPEAPRAAYMDRASADERVRALHSEIDTVTDATCAIAAGVACASVRNCRQPASRSLAIKALLRCSRGAMLGDVDLLLPCLVALTADASAQVRAEAVVAIRQLLLDVRRLAPINSGIFDDFLAPHVQFLAGDGSVAVRCAVAAVLGDWLDAAHALAAGLRTAGQFAAQAQAAVARLSFDESAEVKHVLLCSFVQLYGVRAQSLSHVITYLNDRESWFLRASFFDAVFAAALGISRHASREYIVPLVNLADHEAFVVVSALRALVRLLPQMSRAMRWDRLVEAQALVRARPELRGAAGEFVGFVLANAELPMDAGVAREALEMQADRAAAVALGLEGALALASPGRPAAPEERLVRLRDVGAALQTVFLTPVRDPWSPSASASVPASAGAAEGRFMRRKALELEISPAAASAGALRRQRLEGWRPKGTLAAEVCEHNDAVVQVVGTAGAGFVTGGEDGVLRLFDAAALRKNAVFRSRDVRALGGRIAGLAYHEALDCLVASADTGAIEVLRATRAHAFSPALASARLPAGEYAVCLGFARNPLLQSREGGRGGESVVAVTSRSRVLFFDIVDMHVQDAVQLDTRYGRPTALCCDGAAMAVVGTSTGTLVLVDTRFRIEVKTYRHFLAHAITCLAMQAGDSVLVGTAAGDVCALDLRLGKWPMCVCSRSLQQLKSNEVNRRLRVNALALANTTATATTVGSQKYFVSAGNDAMLRYWDLDHLDRSYVVNAVDPAVAAPYSSYRLNDTVYYCENAPPKVGRPPSSPRMSSRAAAVAAAAEAASEAAVAANSARSGGPITSLAIIASPMPMIIAGLQNGAIRVVI</sequence>
<dbReference type="Pfam" id="PF00069">
    <property type="entry name" value="Pkinase"/>
    <property type="match status" value="1"/>
</dbReference>
<dbReference type="PROSITE" id="PS00108">
    <property type="entry name" value="PROTEIN_KINASE_ST"/>
    <property type="match status" value="1"/>
</dbReference>
<dbReference type="AlphaFoldDB" id="A0A9W7Y132"/>
<evidence type="ECO:0000259" key="9">
    <source>
        <dbReference type="PROSITE" id="PS50011"/>
    </source>
</evidence>
<gene>
    <name evidence="10" type="primary">VPS15</name>
    <name evidence="10" type="ORF">LPJ53_003872</name>
</gene>
<dbReference type="GO" id="GO:0004674">
    <property type="term" value="F:protein serine/threonine kinase activity"/>
    <property type="evidence" value="ECO:0007669"/>
    <property type="project" value="UniProtKB-EC"/>
</dbReference>
<dbReference type="GO" id="GO:0005770">
    <property type="term" value="C:late endosome"/>
    <property type="evidence" value="ECO:0007669"/>
    <property type="project" value="TreeGrafter"/>
</dbReference>
<dbReference type="InterPro" id="IPR055231">
    <property type="entry name" value="2AA_helical"/>
</dbReference>
<dbReference type="GO" id="GO:0034271">
    <property type="term" value="C:phosphatidylinositol 3-kinase complex, class III, type I"/>
    <property type="evidence" value="ECO:0007669"/>
    <property type="project" value="TreeGrafter"/>
</dbReference>
<keyword evidence="3 10" id="KW-0808">Transferase</keyword>
<feature type="compositionally biased region" description="Low complexity" evidence="8">
    <location>
        <begin position="216"/>
        <end position="228"/>
    </location>
</feature>
<keyword evidence="6 10" id="KW-0418">Kinase</keyword>
<dbReference type="InterPro" id="IPR036322">
    <property type="entry name" value="WD40_repeat_dom_sf"/>
</dbReference>
<evidence type="ECO:0000256" key="1">
    <source>
        <dbReference type="ARBA" id="ARBA00012513"/>
    </source>
</evidence>
<dbReference type="Gene3D" id="1.10.510.10">
    <property type="entry name" value="Transferase(Phosphotransferase) domain 1"/>
    <property type="match status" value="1"/>
</dbReference>
<keyword evidence="4" id="KW-0677">Repeat</keyword>
<dbReference type="PANTHER" id="PTHR17583">
    <property type="entry name" value="PHOSPHOINOSITIDE 3-KINASE REGULATORY SUBUNIT 4"/>
    <property type="match status" value="1"/>
</dbReference>
<evidence type="ECO:0000256" key="4">
    <source>
        <dbReference type="ARBA" id="ARBA00022737"/>
    </source>
</evidence>
<dbReference type="InterPro" id="IPR016024">
    <property type="entry name" value="ARM-type_fold"/>
</dbReference>